<proteinExistence type="predicted"/>
<evidence type="ECO:0000313" key="3">
    <source>
        <dbReference type="Proteomes" id="UP000319040"/>
    </source>
</evidence>
<evidence type="ECO:0000313" key="2">
    <source>
        <dbReference type="EMBL" id="SMO62393.1"/>
    </source>
</evidence>
<organism evidence="2 3">
    <name type="scientific">Saccharicrinis carchari</name>
    <dbReference type="NCBI Taxonomy" id="1168039"/>
    <lineage>
        <taxon>Bacteria</taxon>
        <taxon>Pseudomonadati</taxon>
        <taxon>Bacteroidota</taxon>
        <taxon>Bacteroidia</taxon>
        <taxon>Marinilabiliales</taxon>
        <taxon>Marinilabiliaceae</taxon>
        <taxon>Saccharicrinis</taxon>
    </lineage>
</organism>
<accession>A0A521CSG3</accession>
<sequence length="496" mass="55480">MRIRNTIYLRAEKMLALGLIMLVAWSCEDKPAEIGAEIFGGNLIDTRISISSGDTIRATNTSAFGKVDFNAINYLMIGEYNDSVYGSISAGFASEFSLGNTLDDTVKLNYNEDYEYLGTELRLQYTNNSWIGDTLAKQKVTVYRLQERLDPDMDYHSDFDPLPLCYPAPIGTDTFEIKNGARDTLWQTANYVHNIAIAIDDAVGLELFEADSAIITNSESFKNLFKGVYVTAEKIDDRIGSVLRIPYTAESNLSQQLAVIIRRRNILTDADGQESIAYDTIPKLYPINKEATKTIRYTHDYTNTNIDFTGENNVDKIYVQGMGGTRGKINITDAFISKWKEILPSPDEDLNGPITSVASVELSFYLDTLADKNYKDNLPEALNLYVLNSNGNFVPPSFDLNLSNTNVPVFTGGKGANTESGDIKYTFSMQTGFFEEFIHPQISGNSQKKYQEFYLGIPAPEFNFNRVVLHGMNIEKVNSDETLKSSNLAVRYVVVD</sequence>
<dbReference type="Proteomes" id="UP000319040">
    <property type="component" value="Unassembled WGS sequence"/>
</dbReference>
<keyword evidence="3" id="KW-1185">Reference proteome</keyword>
<dbReference type="EMBL" id="FXTB01000003">
    <property type="protein sequence ID" value="SMO62393.1"/>
    <property type="molecule type" value="Genomic_DNA"/>
</dbReference>
<gene>
    <name evidence="2" type="ORF">SAMN06265379_103437</name>
</gene>
<dbReference type="InterPro" id="IPR025366">
    <property type="entry name" value="DUF4270"/>
</dbReference>
<evidence type="ECO:0008006" key="4">
    <source>
        <dbReference type="Google" id="ProtNLM"/>
    </source>
</evidence>
<feature type="signal peptide" evidence="1">
    <location>
        <begin position="1"/>
        <end position="26"/>
    </location>
</feature>
<dbReference type="OrthoDB" id="1110209at2"/>
<name>A0A521CSG3_SACCC</name>
<dbReference type="AlphaFoldDB" id="A0A521CSG3"/>
<reference evidence="2 3" key="1">
    <citation type="submission" date="2017-05" db="EMBL/GenBank/DDBJ databases">
        <authorList>
            <person name="Varghese N."/>
            <person name="Submissions S."/>
        </authorList>
    </citation>
    <scope>NUCLEOTIDE SEQUENCE [LARGE SCALE GENOMIC DNA]</scope>
    <source>
        <strain evidence="2 3">DSM 27040</strain>
    </source>
</reference>
<evidence type="ECO:0000256" key="1">
    <source>
        <dbReference type="SAM" id="SignalP"/>
    </source>
</evidence>
<keyword evidence="1" id="KW-0732">Signal</keyword>
<feature type="chain" id="PRO_5022102733" description="DUF4270 domain-containing protein" evidence="1">
    <location>
        <begin position="27"/>
        <end position="496"/>
    </location>
</feature>
<protein>
    <recommendedName>
        <fullName evidence="4">DUF4270 domain-containing protein</fullName>
    </recommendedName>
</protein>
<dbReference type="Pfam" id="PF14092">
    <property type="entry name" value="DUF4270"/>
    <property type="match status" value="1"/>
</dbReference>